<gene>
    <name evidence="1" type="ORF">PLEPLA_LOCUS26850</name>
</gene>
<protein>
    <submittedName>
        <fullName evidence="1">Uncharacterized protein</fullName>
    </submittedName>
</protein>
<organism evidence="1 2">
    <name type="scientific">Pleuronectes platessa</name>
    <name type="common">European plaice</name>
    <dbReference type="NCBI Taxonomy" id="8262"/>
    <lineage>
        <taxon>Eukaryota</taxon>
        <taxon>Metazoa</taxon>
        <taxon>Chordata</taxon>
        <taxon>Craniata</taxon>
        <taxon>Vertebrata</taxon>
        <taxon>Euteleostomi</taxon>
        <taxon>Actinopterygii</taxon>
        <taxon>Neopterygii</taxon>
        <taxon>Teleostei</taxon>
        <taxon>Neoteleostei</taxon>
        <taxon>Acanthomorphata</taxon>
        <taxon>Carangaria</taxon>
        <taxon>Pleuronectiformes</taxon>
        <taxon>Pleuronectoidei</taxon>
        <taxon>Pleuronectidae</taxon>
        <taxon>Pleuronectes</taxon>
    </lineage>
</organism>
<evidence type="ECO:0000313" key="1">
    <source>
        <dbReference type="EMBL" id="CAB1439001.1"/>
    </source>
</evidence>
<name>A0A9N7UYT0_PLEPL</name>
<sequence>MIEARAADNVTHPAGARYPVMPYAAGRCPSALRKAGTGWRGPGTAVGGSDSGRVSVPSDHLSYSARWGNPPFARGDLRRCLINNYGNTGATALVFPGGATPRCKPVRQCDKVSQSSVPTKVPERNNSARETRTCRNPGAMFARTRRREQPLFRLDVRPSLLAHSQSPVSTSCLNGFHNDWCVGVYASWSFREYCNDRPVEHIGPVF</sequence>
<dbReference type="AlphaFoldDB" id="A0A9N7UYT0"/>
<evidence type="ECO:0000313" key="2">
    <source>
        <dbReference type="Proteomes" id="UP001153269"/>
    </source>
</evidence>
<accession>A0A9N7UYT0</accession>
<reference evidence="1" key="1">
    <citation type="submission" date="2020-03" db="EMBL/GenBank/DDBJ databases">
        <authorList>
            <person name="Weist P."/>
        </authorList>
    </citation>
    <scope>NUCLEOTIDE SEQUENCE</scope>
</reference>
<keyword evidence="2" id="KW-1185">Reference proteome</keyword>
<dbReference type="Proteomes" id="UP001153269">
    <property type="component" value="Unassembled WGS sequence"/>
</dbReference>
<proteinExistence type="predicted"/>
<comment type="caution">
    <text evidence="1">The sequence shown here is derived from an EMBL/GenBank/DDBJ whole genome shotgun (WGS) entry which is preliminary data.</text>
</comment>
<dbReference type="EMBL" id="CADEAL010002224">
    <property type="protein sequence ID" value="CAB1439001.1"/>
    <property type="molecule type" value="Genomic_DNA"/>
</dbReference>